<comment type="caution">
    <text evidence="2">The sequence shown here is derived from an EMBL/GenBank/DDBJ whole genome shotgun (WGS) entry which is preliminary data.</text>
</comment>
<dbReference type="Proteomes" id="UP000297716">
    <property type="component" value="Unassembled WGS sequence"/>
</dbReference>
<evidence type="ECO:0000259" key="1">
    <source>
        <dbReference type="Pfam" id="PF20150"/>
    </source>
</evidence>
<dbReference type="EMBL" id="SKBN01000269">
    <property type="protein sequence ID" value="TGJ79681.1"/>
    <property type="molecule type" value="Genomic_DNA"/>
</dbReference>
<gene>
    <name evidence="2" type="ORF">E0Z10_g9076</name>
</gene>
<dbReference type="InterPro" id="IPR045518">
    <property type="entry name" value="2EXR"/>
</dbReference>
<organism evidence="2 3">
    <name type="scientific">Xylaria hypoxylon</name>
    <dbReference type="NCBI Taxonomy" id="37992"/>
    <lineage>
        <taxon>Eukaryota</taxon>
        <taxon>Fungi</taxon>
        <taxon>Dikarya</taxon>
        <taxon>Ascomycota</taxon>
        <taxon>Pezizomycotina</taxon>
        <taxon>Sordariomycetes</taxon>
        <taxon>Xylariomycetidae</taxon>
        <taxon>Xylariales</taxon>
        <taxon>Xylariaceae</taxon>
        <taxon>Xylaria</taxon>
    </lineage>
</organism>
<dbReference type="OrthoDB" id="4686136at2759"/>
<protein>
    <recommendedName>
        <fullName evidence="1">2EXR domain-containing protein</fullName>
    </recommendedName>
</protein>
<proteinExistence type="predicted"/>
<name>A0A4Z0YJZ0_9PEZI</name>
<evidence type="ECO:0000313" key="2">
    <source>
        <dbReference type="EMBL" id="TGJ79681.1"/>
    </source>
</evidence>
<dbReference type="AlphaFoldDB" id="A0A4Z0YJZ0"/>
<accession>A0A4Z0YJZ0</accession>
<reference evidence="2 3" key="1">
    <citation type="submission" date="2019-03" db="EMBL/GenBank/DDBJ databases">
        <title>Draft genome sequence of Xylaria hypoxylon DSM 108379, a ubiquitous saprotrophic-parasitic fungi on hardwood.</title>
        <authorList>
            <person name="Buettner E."/>
            <person name="Leonhardt S."/>
            <person name="Gebauer A.M."/>
            <person name="Liers C."/>
            <person name="Hofrichter M."/>
            <person name="Kellner H."/>
        </authorList>
    </citation>
    <scope>NUCLEOTIDE SEQUENCE [LARGE SCALE GENOMIC DNA]</scope>
    <source>
        <strain evidence="2 3">DSM 108379</strain>
    </source>
</reference>
<feature type="domain" description="2EXR" evidence="1">
    <location>
        <begin position="12"/>
        <end position="54"/>
    </location>
</feature>
<evidence type="ECO:0000313" key="3">
    <source>
        <dbReference type="Proteomes" id="UP000297716"/>
    </source>
</evidence>
<keyword evidence="3" id="KW-1185">Reference proteome</keyword>
<dbReference type="Pfam" id="PF20150">
    <property type="entry name" value="2EXR"/>
    <property type="match status" value="1"/>
</dbReference>
<sequence>MEPEGQRKLDEFHLFTKLPTELQLMIWKCWREDQPVIFHYLLLSSHMGRYYVALDTERDRVAQMTARSADPGIDDGMPLDPFEHKIRFANTVSTPNRPGWDDIIPGSMERWGFARTCYDFKLRPVPVHTWVNFHKDIFFLGSDYKFPGQLRFLFSGINRVRLQDIQDDHWAHHIRQLAMYVSKEHPSLCEFDRAAFLQLKSLRKVFLIVEGRILFIPEFRSIPNYQYGLCPLHGITKIEEADPVRRRYLADDSQRIEAEALRAQLLHLFQEGNRGYIDVKVMVDTSNKNRLLEE</sequence>